<dbReference type="InterPro" id="IPR000620">
    <property type="entry name" value="EamA_dom"/>
</dbReference>
<evidence type="ECO:0000256" key="4">
    <source>
        <dbReference type="ARBA" id="ARBA00022989"/>
    </source>
</evidence>
<keyword evidence="5 6" id="KW-0472">Membrane</keyword>
<dbReference type="EMBL" id="QFPX01000020">
    <property type="protein sequence ID" value="PZQ52897.1"/>
    <property type="molecule type" value="Genomic_DNA"/>
</dbReference>
<dbReference type="Gene3D" id="1.10.3730.20">
    <property type="match status" value="1"/>
</dbReference>
<comment type="caution">
    <text evidence="8">The sequence shown here is derived from an EMBL/GenBank/DDBJ whole genome shotgun (WGS) entry which is preliminary data.</text>
</comment>
<dbReference type="Pfam" id="PF00892">
    <property type="entry name" value="EamA"/>
    <property type="match status" value="2"/>
</dbReference>
<feature type="transmembrane region" description="Helical" evidence="6">
    <location>
        <begin position="51"/>
        <end position="74"/>
    </location>
</feature>
<dbReference type="PANTHER" id="PTHR22911:SF6">
    <property type="entry name" value="SOLUTE CARRIER FAMILY 35 MEMBER G1"/>
    <property type="match status" value="1"/>
</dbReference>
<feature type="transmembrane region" description="Helical" evidence="6">
    <location>
        <begin position="171"/>
        <end position="189"/>
    </location>
</feature>
<sequence length="307" mass="32545">MDSAAASQDHHRSSAHNSAHNSAMPVLAVVAGIATFSAMDATIKGASLVVGVYTALLLRNLFGTLLTLPLWLFAGRPRPSRAALKVHALRAAITSAMAALFFYGLVRIPMAEGIAISFISPIIALYFAALLLGETIRRRAVVASLLGILGVLVIGAGRFGSGSYSGQAAEGTAAILLSAVFYAANLVLQRKQALLARPVEIAQFQNLFLTLIFLAFSPWLAVMPDRHSLLLILAGAALATSALLFLSWGYARAETQVLLPIEYTGFLWAALLGWLMFGERLDIPTVAGTILIVIGCWTGARNANVES</sequence>
<comment type="subcellular location">
    <subcellularLocation>
        <location evidence="1">Membrane</location>
        <topology evidence="1">Multi-pass membrane protein</topology>
    </subcellularLocation>
</comment>
<evidence type="ECO:0000259" key="7">
    <source>
        <dbReference type="Pfam" id="PF00892"/>
    </source>
</evidence>
<keyword evidence="3 6" id="KW-0812">Transmembrane</keyword>
<keyword evidence="4 6" id="KW-1133">Transmembrane helix</keyword>
<dbReference type="GO" id="GO:0016020">
    <property type="term" value="C:membrane"/>
    <property type="evidence" value="ECO:0007669"/>
    <property type="project" value="UniProtKB-SubCell"/>
</dbReference>
<feature type="transmembrane region" description="Helical" evidence="6">
    <location>
        <begin position="257"/>
        <end position="277"/>
    </location>
</feature>
<evidence type="ECO:0000256" key="3">
    <source>
        <dbReference type="ARBA" id="ARBA00022692"/>
    </source>
</evidence>
<feature type="domain" description="EamA" evidence="7">
    <location>
        <begin position="173"/>
        <end position="297"/>
    </location>
</feature>
<evidence type="ECO:0000313" key="9">
    <source>
        <dbReference type="Proteomes" id="UP000249082"/>
    </source>
</evidence>
<feature type="transmembrane region" description="Helical" evidence="6">
    <location>
        <begin position="201"/>
        <end position="222"/>
    </location>
</feature>
<dbReference type="InterPro" id="IPR037185">
    <property type="entry name" value="EmrE-like"/>
</dbReference>
<organism evidence="8 9">
    <name type="scientific">Novosphingobium pentaromativorans</name>
    <dbReference type="NCBI Taxonomy" id="205844"/>
    <lineage>
        <taxon>Bacteria</taxon>
        <taxon>Pseudomonadati</taxon>
        <taxon>Pseudomonadota</taxon>
        <taxon>Alphaproteobacteria</taxon>
        <taxon>Sphingomonadales</taxon>
        <taxon>Sphingomonadaceae</taxon>
        <taxon>Novosphingobium</taxon>
    </lineage>
</organism>
<feature type="transmembrane region" description="Helical" evidence="6">
    <location>
        <begin position="140"/>
        <end position="159"/>
    </location>
</feature>
<dbReference type="Proteomes" id="UP000249082">
    <property type="component" value="Unassembled WGS sequence"/>
</dbReference>
<evidence type="ECO:0000313" key="8">
    <source>
        <dbReference type="EMBL" id="PZQ52897.1"/>
    </source>
</evidence>
<protein>
    <submittedName>
        <fullName evidence="8">EamA family transporter</fullName>
    </submittedName>
</protein>
<feature type="transmembrane region" description="Helical" evidence="6">
    <location>
        <begin position="283"/>
        <end position="300"/>
    </location>
</feature>
<feature type="transmembrane region" description="Helical" evidence="6">
    <location>
        <begin position="114"/>
        <end position="133"/>
    </location>
</feature>
<gene>
    <name evidence="8" type="ORF">DI555_18755</name>
</gene>
<evidence type="ECO:0000256" key="1">
    <source>
        <dbReference type="ARBA" id="ARBA00004141"/>
    </source>
</evidence>
<evidence type="ECO:0000256" key="5">
    <source>
        <dbReference type="ARBA" id="ARBA00023136"/>
    </source>
</evidence>
<dbReference type="AlphaFoldDB" id="A0A2W5Q692"/>
<feature type="transmembrane region" description="Helical" evidence="6">
    <location>
        <begin position="228"/>
        <end position="250"/>
    </location>
</feature>
<dbReference type="PANTHER" id="PTHR22911">
    <property type="entry name" value="ACYL-MALONYL CONDENSING ENZYME-RELATED"/>
    <property type="match status" value="1"/>
</dbReference>
<feature type="transmembrane region" description="Helical" evidence="6">
    <location>
        <begin position="86"/>
        <end position="108"/>
    </location>
</feature>
<comment type="similarity">
    <text evidence="2">Belongs to the drug/metabolite transporter (DMT) superfamily. 10 TMS drug/metabolite exporter (DME) (TC 2.A.7.3) family.</text>
</comment>
<name>A0A2W5Q692_9SPHN</name>
<dbReference type="SUPFAM" id="SSF103481">
    <property type="entry name" value="Multidrug resistance efflux transporter EmrE"/>
    <property type="match status" value="2"/>
</dbReference>
<feature type="domain" description="EamA" evidence="7">
    <location>
        <begin position="26"/>
        <end position="154"/>
    </location>
</feature>
<proteinExistence type="inferred from homology"/>
<reference evidence="8 9" key="1">
    <citation type="submission" date="2017-08" db="EMBL/GenBank/DDBJ databases">
        <title>Infants hospitalized years apart are colonized by the same room-sourced microbial strains.</title>
        <authorList>
            <person name="Brooks B."/>
            <person name="Olm M.R."/>
            <person name="Firek B.A."/>
            <person name="Baker R."/>
            <person name="Thomas B.C."/>
            <person name="Morowitz M.J."/>
            <person name="Banfield J.F."/>
        </authorList>
    </citation>
    <scope>NUCLEOTIDE SEQUENCE [LARGE SCALE GENOMIC DNA]</scope>
    <source>
        <strain evidence="8">S2_005_002_R2_33</strain>
    </source>
</reference>
<evidence type="ECO:0000256" key="6">
    <source>
        <dbReference type="SAM" id="Phobius"/>
    </source>
</evidence>
<accession>A0A2W5Q692</accession>
<feature type="transmembrane region" description="Helical" evidence="6">
    <location>
        <begin position="21"/>
        <end position="39"/>
    </location>
</feature>
<evidence type="ECO:0000256" key="2">
    <source>
        <dbReference type="ARBA" id="ARBA00009853"/>
    </source>
</evidence>